<dbReference type="EMBL" id="LR796981">
    <property type="protein sequence ID" value="CAB4179361.1"/>
    <property type="molecule type" value="Genomic_DNA"/>
</dbReference>
<dbReference type="GO" id="GO:0003700">
    <property type="term" value="F:DNA-binding transcription factor activity"/>
    <property type="evidence" value="ECO:0007669"/>
    <property type="project" value="InterPro"/>
</dbReference>
<feature type="domain" description="RNA polymerase sigma-70 region 4" evidence="1">
    <location>
        <begin position="15"/>
        <end position="52"/>
    </location>
</feature>
<sequence length="57" mass="6585">METVRLFTIDEVNGILSARFVHGYSLQKVADQFGTTRVLIRQLESNYIKRLKGEIND</sequence>
<organism evidence="2">
    <name type="scientific">uncultured Caudovirales phage</name>
    <dbReference type="NCBI Taxonomy" id="2100421"/>
    <lineage>
        <taxon>Viruses</taxon>
        <taxon>Duplodnaviria</taxon>
        <taxon>Heunggongvirae</taxon>
        <taxon>Uroviricota</taxon>
        <taxon>Caudoviricetes</taxon>
        <taxon>Peduoviridae</taxon>
        <taxon>Maltschvirus</taxon>
        <taxon>Maltschvirus maltsch</taxon>
    </lineage>
</organism>
<dbReference type="EMBL" id="LR797501">
    <property type="protein sequence ID" value="CAB4220892.1"/>
    <property type="molecule type" value="Genomic_DNA"/>
</dbReference>
<dbReference type="Pfam" id="PF04545">
    <property type="entry name" value="Sigma70_r4"/>
    <property type="match status" value="1"/>
</dbReference>
<dbReference type="Gene3D" id="1.10.10.10">
    <property type="entry name" value="Winged helix-like DNA-binding domain superfamily/Winged helix DNA-binding domain"/>
    <property type="match status" value="1"/>
</dbReference>
<name>A0A6J5QCY7_9CAUD</name>
<evidence type="ECO:0000259" key="1">
    <source>
        <dbReference type="Pfam" id="PF04545"/>
    </source>
</evidence>
<dbReference type="InterPro" id="IPR013324">
    <property type="entry name" value="RNA_pol_sigma_r3/r4-like"/>
</dbReference>
<dbReference type="InterPro" id="IPR036388">
    <property type="entry name" value="WH-like_DNA-bd_sf"/>
</dbReference>
<dbReference type="SUPFAM" id="SSF88659">
    <property type="entry name" value="Sigma3 and sigma4 domains of RNA polymerase sigma factors"/>
    <property type="match status" value="1"/>
</dbReference>
<protein>
    <submittedName>
        <fullName evidence="2">RNA polymerase sigma-70 region 4</fullName>
    </submittedName>
</protein>
<accession>A0A6J5QCY7</accession>
<dbReference type="InterPro" id="IPR007630">
    <property type="entry name" value="RNA_pol_sigma70_r4"/>
</dbReference>
<evidence type="ECO:0000313" key="3">
    <source>
        <dbReference type="EMBL" id="CAB4220892.1"/>
    </source>
</evidence>
<reference evidence="2" key="1">
    <citation type="submission" date="2020-05" db="EMBL/GenBank/DDBJ databases">
        <authorList>
            <person name="Chiriac C."/>
            <person name="Salcher M."/>
            <person name="Ghai R."/>
            <person name="Kavagutti S V."/>
        </authorList>
    </citation>
    <scope>NUCLEOTIDE SEQUENCE</scope>
</reference>
<evidence type="ECO:0000313" key="2">
    <source>
        <dbReference type="EMBL" id="CAB4179361.1"/>
    </source>
</evidence>
<dbReference type="GO" id="GO:0006352">
    <property type="term" value="P:DNA-templated transcription initiation"/>
    <property type="evidence" value="ECO:0007669"/>
    <property type="project" value="InterPro"/>
</dbReference>
<gene>
    <name evidence="2" type="ORF">UFOVP1033_97</name>
    <name evidence="3" type="ORF">UFOVP1631_97</name>
</gene>
<proteinExistence type="predicted"/>